<dbReference type="InterPro" id="IPR011009">
    <property type="entry name" value="Kinase-like_dom_sf"/>
</dbReference>
<keyword evidence="7 16" id="KW-0418">Kinase</keyword>
<dbReference type="FunFam" id="3.30.200.20:FF:000178">
    <property type="entry name" value="serine/threonine-protein kinase PBS1-like"/>
    <property type="match status" value="1"/>
</dbReference>
<feature type="signal peptide" evidence="14">
    <location>
        <begin position="1"/>
        <end position="28"/>
    </location>
</feature>
<keyword evidence="10 13" id="KW-0472">Membrane</keyword>
<sequence>MITLALWCPVVPAAVVMAIACLASCASARSGCRPSSCGDTLSISYPFRLRGDPEGCGEPSYELTCEGNRTILLMNSHKYLVRSIQYEDYSAQVADAGLWSGGVPVISTSNVPIVDYKRFYDSASSMLIINCSEPVVDPLYVDATCYIDDSSSPKAYLYAISYSSSSTWYLPRECHVAGRVPVGAGYEEISRRPLPSATRCSEVRDILLRGFNVNWCPLVCTQGPENWRDCACHSFFRRVLLGIGLLLIYGFWIVTTRALIGYLCLSAYLVYKFRRRHLAMDDMTENFLSDYKNCMPTRYSYRQIKKMTRCFRDKLGQGGFGCVFRGKLLIGRPVAVKMLGNSKGNGRDFINEVATLGRIHHANVVQLLGFYAEGSKRALVYEFMPKGSLDKYIFPKDEASNSLLSWDKLLDIAVGIARGMEYLHRGCNMQILHFDIKPHNILLDENFNPKISDFGLAKLYPADDSKVSVTAVRGTIGYIAPELFYRKVGCVSSKSDVYSFGMLLMELAGKRRNVNVHVDQSSSQSYFPSWIYAQIEEGGDMGMADATHGERDIAKKMIIVALWCIQMRPVDRPTMSKVLEMLESDTHELQIPAKPFLSSPDHVTLEDIIDWDDSSYTSLGTVQYLSEPMTREDQVSVSSPV</sequence>
<evidence type="ECO:0000256" key="4">
    <source>
        <dbReference type="ARBA" id="ARBA00022692"/>
    </source>
</evidence>
<protein>
    <submittedName>
        <fullName evidence="16">Putative receptor-like protein kinase At5g39030</fullName>
    </submittedName>
</protein>
<comment type="subcellular location">
    <subcellularLocation>
        <location evidence="1">Membrane</location>
        <topology evidence="1">Single-pass type I membrane protein</topology>
    </subcellularLocation>
</comment>
<dbReference type="Pfam" id="PF00069">
    <property type="entry name" value="Pkinase"/>
    <property type="match status" value="1"/>
</dbReference>
<evidence type="ECO:0000256" key="11">
    <source>
        <dbReference type="ARBA" id="ARBA00023180"/>
    </source>
</evidence>
<dbReference type="SMART" id="SM00220">
    <property type="entry name" value="S_TKc"/>
    <property type="match status" value="1"/>
</dbReference>
<feature type="domain" description="Protein kinase" evidence="15">
    <location>
        <begin position="309"/>
        <end position="597"/>
    </location>
</feature>
<dbReference type="PROSITE" id="PS00108">
    <property type="entry name" value="PROTEIN_KINASE_ST"/>
    <property type="match status" value="1"/>
</dbReference>
<evidence type="ECO:0000256" key="1">
    <source>
        <dbReference type="ARBA" id="ARBA00004479"/>
    </source>
</evidence>
<dbReference type="GO" id="GO:0004674">
    <property type="term" value="F:protein serine/threonine kinase activity"/>
    <property type="evidence" value="ECO:0007669"/>
    <property type="project" value="UniProtKB-KW"/>
</dbReference>
<evidence type="ECO:0000256" key="6">
    <source>
        <dbReference type="ARBA" id="ARBA00022741"/>
    </source>
</evidence>
<evidence type="ECO:0000256" key="5">
    <source>
        <dbReference type="ARBA" id="ARBA00022729"/>
    </source>
</evidence>
<evidence type="ECO:0000256" key="8">
    <source>
        <dbReference type="ARBA" id="ARBA00022840"/>
    </source>
</evidence>
<evidence type="ECO:0000256" key="7">
    <source>
        <dbReference type="ARBA" id="ARBA00022777"/>
    </source>
</evidence>
<dbReference type="SUPFAM" id="SSF56112">
    <property type="entry name" value="Protein kinase-like (PK-like)"/>
    <property type="match status" value="1"/>
</dbReference>
<evidence type="ECO:0000256" key="14">
    <source>
        <dbReference type="SAM" id="SignalP"/>
    </source>
</evidence>
<keyword evidence="5 14" id="KW-0732">Signal</keyword>
<evidence type="ECO:0000256" key="12">
    <source>
        <dbReference type="PROSITE-ProRule" id="PRU10141"/>
    </source>
</evidence>
<keyword evidence="2" id="KW-0723">Serine/threonine-protein kinase</keyword>
<keyword evidence="16" id="KW-0675">Receptor</keyword>
<keyword evidence="4 13" id="KW-0812">Transmembrane</keyword>
<name>A0A1D1XY31_9ARAE</name>
<evidence type="ECO:0000313" key="16">
    <source>
        <dbReference type="EMBL" id="JAT47282.1"/>
    </source>
</evidence>
<keyword evidence="9 13" id="KW-1133">Transmembrane helix</keyword>
<proteinExistence type="predicted"/>
<evidence type="ECO:0000256" key="10">
    <source>
        <dbReference type="ARBA" id="ARBA00023136"/>
    </source>
</evidence>
<feature type="transmembrane region" description="Helical" evidence="13">
    <location>
        <begin position="239"/>
        <end position="271"/>
    </location>
</feature>
<accession>A0A1D1XY31</accession>
<dbReference type="GO" id="GO:0005524">
    <property type="term" value="F:ATP binding"/>
    <property type="evidence" value="ECO:0007669"/>
    <property type="project" value="UniProtKB-UniRule"/>
</dbReference>
<dbReference type="GO" id="GO:0016020">
    <property type="term" value="C:membrane"/>
    <property type="evidence" value="ECO:0007669"/>
    <property type="project" value="UniProtKB-SubCell"/>
</dbReference>
<dbReference type="GO" id="GO:0030247">
    <property type="term" value="F:polysaccharide binding"/>
    <property type="evidence" value="ECO:0007669"/>
    <property type="project" value="InterPro"/>
</dbReference>
<dbReference type="PANTHER" id="PTHR27009">
    <property type="entry name" value="RUST RESISTANCE KINASE LR10-RELATED"/>
    <property type="match status" value="1"/>
</dbReference>
<keyword evidence="6 12" id="KW-0547">Nucleotide-binding</keyword>
<dbReference type="Gene3D" id="3.30.200.20">
    <property type="entry name" value="Phosphorylase Kinase, domain 1"/>
    <property type="match status" value="1"/>
</dbReference>
<gene>
    <name evidence="16" type="primary">At5g39030_5</name>
    <name evidence="16" type="ORF">g.116932</name>
</gene>
<dbReference type="AlphaFoldDB" id="A0A1D1XY31"/>
<feature type="binding site" evidence="12">
    <location>
        <position position="337"/>
    </location>
    <ligand>
        <name>ATP</name>
        <dbReference type="ChEBI" id="CHEBI:30616"/>
    </ligand>
</feature>
<feature type="chain" id="PRO_5008899803" evidence="14">
    <location>
        <begin position="29"/>
        <end position="641"/>
    </location>
</feature>
<keyword evidence="8 12" id="KW-0067">ATP-binding</keyword>
<evidence type="ECO:0000256" key="13">
    <source>
        <dbReference type="SAM" id="Phobius"/>
    </source>
</evidence>
<reference evidence="16" key="1">
    <citation type="submission" date="2015-07" db="EMBL/GenBank/DDBJ databases">
        <title>Transcriptome Assembly of Anthurium amnicola.</title>
        <authorList>
            <person name="Suzuki J."/>
        </authorList>
    </citation>
    <scope>NUCLEOTIDE SEQUENCE</scope>
</reference>
<evidence type="ECO:0000259" key="15">
    <source>
        <dbReference type="PROSITE" id="PS50011"/>
    </source>
</evidence>
<keyword evidence="11" id="KW-0325">Glycoprotein</keyword>
<dbReference type="EMBL" id="GDJX01020654">
    <property type="protein sequence ID" value="JAT47282.1"/>
    <property type="molecule type" value="Transcribed_RNA"/>
</dbReference>
<dbReference type="PROSITE" id="PS00107">
    <property type="entry name" value="PROTEIN_KINASE_ATP"/>
    <property type="match status" value="1"/>
</dbReference>
<dbReference type="FunFam" id="1.10.510.10:FF:000590">
    <property type="entry name" value="PR5-like receptor kinase"/>
    <property type="match status" value="1"/>
</dbReference>
<dbReference type="Pfam" id="PF13947">
    <property type="entry name" value="GUB_WAK_bind"/>
    <property type="match status" value="1"/>
</dbReference>
<evidence type="ECO:0000256" key="3">
    <source>
        <dbReference type="ARBA" id="ARBA00022679"/>
    </source>
</evidence>
<dbReference type="InterPro" id="IPR017441">
    <property type="entry name" value="Protein_kinase_ATP_BS"/>
</dbReference>
<dbReference type="InterPro" id="IPR025287">
    <property type="entry name" value="WAK_GUB"/>
</dbReference>
<dbReference type="InterPro" id="IPR045874">
    <property type="entry name" value="LRK10/LRL21-25-like"/>
</dbReference>
<dbReference type="Gene3D" id="1.10.510.10">
    <property type="entry name" value="Transferase(Phosphotransferase) domain 1"/>
    <property type="match status" value="1"/>
</dbReference>
<evidence type="ECO:0000256" key="9">
    <source>
        <dbReference type="ARBA" id="ARBA00022989"/>
    </source>
</evidence>
<dbReference type="InterPro" id="IPR008271">
    <property type="entry name" value="Ser/Thr_kinase_AS"/>
</dbReference>
<keyword evidence="3" id="KW-0808">Transferase</keyword>
<dbReference type="InterPro" id="IPR000719">
    <property type="entry name" value="Prot_kinase_dom"/>
</dbReference>
<dbReference type="PROSITE" id="PS50011">
    <property type="entry name" value="PROTEIN_KINASE_DOM"/>
    <property type="match status" value="1"/>
</dbReference>
<dbReference type="CDD" id="cd14066">
    <property type="entry name" value="STKc_IRAK"/>
    <property type="match status" value="1"/>
</dbReference>
<organism evidence="16">
    <name type="scientific">Anthurium amnicola</name>
    <dbReference type="NCBI Taxonomy" id="1678845"/>
    <lineage>
        <taxon>Eukaryota</taxon>
        <taxon>Viridiplantae</taxon>
        <taxon>Streptophyta</taxon>
        <taxon>Embryophyta</taxon>
        <taxon>Tracheophyta</taxon>
        <taxon>Spermatophyta</taxon>
        <taxon>Magnoliopsida</taxon>
        <taxon>Liliopsida</taxon>
        <taxon>Araceae</taxon>
        <taxon>Pothoideae</taxon>
        <taxon>Potheae</taxon>
        <taxon>Anthurium</taxon>
    </lineage>
</organism>
<evidence type="ECO:0000256" key="2">
    <source>
        <dbReference type="ARBA" id="ARBA00022527"/>
    </source>
</evidence>